<evidence type="ECO:0000256" key="8">
    <source>
        <dbReference type="ARBA" id="ARBA00022490"/>
    </source>
</evidence>
<comment type="cofactor">
    <cofactor evidence="2 17">
        <name>NAD(+)</name>
        <dbReference type="ChEBI" id="CHEBI:57540"/>
    </cofactor>
</comment>
<comment type="caution">
    <text evidence="17">Lacks conserved residue(s) required for the propagation of feature annotation.</text>
</comment>
<comment type="catalytic activity">
    <reaction evidence="1 17">
        <text>7-phospho-2-dehydro-3-deoxy-D-arabino-heptonate = 3-dehydroquinate + phosphate</text>
        <dbReference type="Rhea" id="RHEA:21968"/>
        <dbReference type="ChEBI" id="CHEBI:32364"/>
        <dbReference type="ChEBI" id="CHEBI:43474"/>
        <dbReference type="ChEBI" id="CHEBI:58394"/>
        <dbReference type="EC" id="4.2.3.4"/>
    </reaction>
</comment>
<evidence type="ECO:0000256" key="17">
    <source>
        <dbReference type="HAMAP-Rule" id="MF_00110"/>
    </source>
</evidence>
<feature type="binding site" evidence="17">
    <location>
        <position position="143"/>
    </location>
    <ligand>
        <name>NAD(+)</name>
        <dbReference type="ChEBI" id="CHEBI:57540"/>
    </ligand>
</feature>
<proteinExistence type="inferred from homology"/>
<comment type="subcellular location">
    <subcellularLocation>
        <location evidence="3 17">Cytoplasm</location>
    </subcellularLocation>
</comment>
<feature type="domain" description="3-dehydroquinate synthase C-terminal" evidence="19">
    <location>
        <begin position="182"/>
        <end position="326"/>
    </location>
</feature>
<comment type="cofactor">
    <cofactor evidence="17">
        <name>Co(2+)</name>
        <dbReference type="ChEBI" id="CHEBI:48828"/>
    </cofactor>
    <cofactor evidence="17">
        <name>Zn(2+)</name>
        <dbReference type="ChEBI" id="CHEBI:29105"/>
    </cofactor>
    <text evidence="17">Binds 1 divalent metal cation per subunit. Can use either Co(2+) or Zn(2+).</text>
</comment>
<dbReference type="InterPro" id="IPR050071">
    <property type="entry name" value="Dehydroquinate_synthase"/>
</dbReference>
<feature type="binding site" evidence="17">
    <location>
        <begin position="106"/>
        <end position="110"/>
    </location>
    <ligand>
        <name>NAD(+)</name>
        <dbReference type="ChEBI" id="CHEBI:57540"/>
    </ligand>
</feature>
<dbReference type="Pfam" id="PF24621">
    <property type="entry name" value="DHQS_C"/>
    <property type="match status" value="1"/>
</dbReference>
<evidence type="ECO:0000256" key="16">
    <source>
        <dbReference type="ARBA" id="ARBA00023285"/>
    </source>
</evidence>
<feature type="binding site" evidence="17">
    <location>
        <position position="265"/>
    </location>
    <ligand>
        <name>Zn(2+)</name>
        <dbReference type="ChEBI" id="CHEBI:29105"/>
    </ligand>
</feature>
<evidence type="ECO:0000259" key="19">
    <source>
        <dbReference type="Pfam" id="PF24621"/>
    </source>
</evidence>
<evidence type="ECO:0000256" key="10">
    <source>
        <dbReference type="ARBA" id="ARBA00022723"/>
    </source>
</evidence>
<dbReference type="Pfam" id="PF01761">
    <property type="entry name" value="DHQ_synthase"/>
    <property type="match status" value="1"/>
</dbReference>
<dbReference type="Gene3D" id="3.40.50.1970">
    <property type="match status" value="1"/>
</dbReference>
<evidence type="ECO:0000256" key="15">
    <source>
        <dbReference type="ARBA" id="ARBA00023239"/>
    </source>
</evidence>
<evidence type="ECO:0000256" key="11">
    <source>
        <dbReference type="ARBA" id="ARBA00022741"/>
    </source>
</evidence>
<dbReference type="GO" id="GO:0008652">
    <property type="term" value="P:amino acid biosynthetic process"/>
    <property type="evidence" value="ECO:0007669"/>
    <property type="project" value="UniProtKB-KW"/>
</dbReference>
<comment type="function">
    <text evidence="17">Catalyzes the conversion of 3-deoxy-D-arabino-heptulosonate 7-phosphate (DAHP) to dehydroquinate (DHQ).</text>
</comment>
<evidence type="ECO:0000256" key="12">
    <source>
        <dbReference type="ARBA" id="ARBA00022833"/>
    </source>
</evidence>
<keyword evidence="12 17" id="KW-0862">Zinc</keyword>
<protein>
    <recommendedName>
        <fullName evidence="7 17">3-dehydroquinate synthase</fullName>
        <shortName evidence="17">DHQS</shortName>
        <ecNumber evidence="6 17">4.2.3.4</ecNumber>
    </recommendedName>
</protein>
<dbReference type="PIRSF" id="PIRSF001455">
    <property type="entry name" value="DHQ_synth"/>
    <property type="match status" value="1"/>
</dbReference>
<dbReference type="AlphaFoldDB" id="A0A494WTK6"/>
<evidence type="ECO:0000259" key="18">
    <source>
        <dbReference type="Pfam" id="PF01761"/>
    </source>
</evidence>
<evidence type="ECO:0000256" key="6">
    <source>
        <dbReference type="ARBA" id="ARBA00013031"/>
    </source>
</evidence>
<evidence type="ECO:0000256" key="7">
    <source>
        <dbReference type="ARBA" id="ARBA00017684"/>
    </source>
</evidence>
<dbReference type="CDD" id="cd08195">
    <property type="entry name" value="DHQS"/>
    <property type="match status" value="1"/>
</dbReference>
<organism evidence="20 21">
    <name type="scientific">Desulfofundulus salinus</name>
    <dbReference type="NCBI Taxonomy" id="2419843"/>
    <lineage>
        <taxon>Bacteria</taxon>
        <taxon>Bacillati</taxon>
        <taxon>Bacillota</taxon>
        <taxon>Clostridia</taxon>
        <taxon>Eubacteriales</taxon>
        <taxon>Peptococcaceae</taxon>
        <taxon>Desulfofundulus</taxon>
    </lineage>
</organism>
<feature type="domain" description="3-dehydroquinate synthase N-terminal" evidence="18">
    <location>
        <begin position="69"/>
        <end position="180"/>
    </location>
</feature>
<dbReference type="InterPro" id="IPR016037">
    <property type="entry name" value="DHQ_synth_AroB"/>
</dbReference>
<comment type="pathway">
    <text evidence="4 17">Metabolic intermediate biosynthesis; chorismate biosynthesis; chorismate from D-erythrose 4-phosphate and phosphoenolpyruvate: step 2/7.</text>
</comment>
<dbReference type="HAMAP" id="MF_00110">
    <property type="entry name" value="DHQ_synthase"/>
    <property type="match status" value="1"/>
</dbReference>
<evidence type="ECO:0000256" key="5">
    <source>
        <dbReference type="ARBA" id="ARBA00005412"/>
    </source>
</evidence>
<evidence type="ECO:0000256" key="14">
    <source>
        <dbReference type="ARBA" id="ARBA00023141"/>
    </source>
</evidence>
<keyword evidence="15 17" id="KW-0456">Lyase</keyword>
<dbReference type="Proteomes" id="UP000271256">
    <property type="component" value="Unassembled WGS sequence"/>
</dbReference>
<dbReference type="Gene3D" id="1.20.1090.10">
    <property type="entry name" value="Dehydroquinate synthase-like - alpha domain"/>
    <property type="match status" value="1"/>
</dbReference>
<keyword evidence="8 17" id="KW-0963">Cytoplasm</keyword>
<dbReference type="GO" id="GO:0046872">
    <property type="term" value="F:metal ion binding"/>
    <property type="evidence" value="ECO:0007669"/>
    <property type="project" value="UniProtKB-KW"/>
</dbReference>
<keyword evidence="10 17" id="KW-0479">Metal-binding</keyword>
<comment type="caution">
    <text evidence="20">The sequence shown here is derived from an EMBL/GenBank/DDBJ whole genome shotgun (WGS) entry which is preliminary data.</text>
</comment>
<dbReference type="OrthoDB" id="9806583at2"/>
<dbReference type="FunFam" id="3.40.50.1970:FF:000001">
    <property type="entry name" value="3-dehydroquinate synthase"/>
    <property type="match status" value="1"/>
</dbReference>
<feature type="binding site" evidence="17">
    <location>
        <position position="185"/>
    </location>
    <ligand>
        <name>Zn(2+)</name>
        <dbReference type="ChEBI" id="CHEBI:29105"/>
    </ligand>
</feature>
<evidence type="ECO:0000313" key="21">
    <source>
        <dbReference type="Proteomes" id="UP000271256"/>
    </source>
</evidence>
<dbReference type="GO" id="GO:0009423">
    <property type="term" value="P:chorismate biosynthetic process"/>
    <property type="evidence" value="ECO:0007669"/>
    <property type="project" value="UniProtKB-UniRule"/>
</dbReference>
<dbReference type="GO" id="GO:0005737">
    <property type="term" value="C:cytoplasm"/>
    <property type="evidence" value="ECO:0007669"/>
    <property type="project" value="UniProtKB-SubCell"/>
</dbReference>
<evidence type="ECO:0000256" key="4">
    <source>
        <dbReference type="ARBA" id="ARBA00004661"/>
    </source>
</evidence>
<dbReference type="PANTHER" id="PTHR43622">
    <property type="entry name" value="3-DEHYDROQUINATE SYNTHASE"/>
    <property type="match status" value="1"/>
</dbReference>
<dbReference type="SUPFAM" id="SSF56796">
    <property type="entry name" value="Dehydroquinate synthase-like"/>
    <property type="match status" value="1"/>
</dbReference>
<dbReference type="InterPro" id="IPR056179">
    <property type="entry name" value="DHQS_C"/>
</dbReference>
<feature type="binding site" evidence="17">
    <location>
        <begin position="130"/>
        <end position="131"/>
    </location>
    <ligand>
        <name>NAD(+)</name>
        <dbReference type="ChEBI" id="CHEBI:57540"/>
    </ligand>
</feature>
<keyword evidence="16 17" id="KW-0170">Cobalt</keyword>
<evidence type="ECO:0000256" key="2">
    <source>
        <dbReference type="ARBA" id="ARBA00001911"/>
    </source>
</evidence>
<evidence type="ECO:0000256" key="13">
    <source>
        <dbReference type="ARBA" id="ARBA00023027"/>
    </source>
</evidence>
<dbReference type="InterPro" id="IPR030963">
    <property type="entry name" value="DHQ_synth_fam"/>
</dbReference>
<evidence type="ECO:0000256" key="3">
    <source>
        <dbReference type="ARBA" id="ARBA00004496"/>
    </source>
</evidence>
<dbReference type="EMBL" id="RBWE01000001">
    <property type="protein sequence ID" value="RKO66726.1"/>
    <property type="molecule type" value="Genomic_DNA"/>
</dbReference>
<dbReference type="UniPathway" id="UPA00053">
    <property type="reaction ID" value="UER00085"/>
</dbReference>
<name>A0A494WTK6_9FIRM</name>
<reference evidence="20 21" key="1">
    <citation type="submission" date="2018-10" db="EMBL/GenBank/DDBJ databases">
        <authorList>
            <person name="Grouzdev D.S."/>
            <person name="Krutkina M.S."/>
            <person name="Tourova T.P."/>
            <person name="Nazina T.N."/>
        </authorList>
    </citation>
    <scope>NUCLEOTIDE SEQUENCE [LARGE SCALE GENOMIC DNA]</scope>
    <source>
        <strain evidence="20 21">435</strain>
    </source>
</reference>
<keyword evidence="14 17" id="KW-0057">Aromatic amino acid biosynthesis</keyword>
<feature type="binding site" evidence="17">
    <location>
        <begin position="72"/>
        <end position="77"/>
    </location>
    <ligand>
        <name>NAD(+)</name>
        <dbReference type="ChEBI" id="CHEBI:57540"/>
    </ligand>
</feature>
<keyword evidence="9 17" id="KW-0028">Amino-acid biosynthesis</keyword>
<dbReference type="GO" id="GO:0009073">
    <property type="term" value="P:aromatic amino acid family biosynthetic process"/>
    <property type="evidence" value="ECO:0007669"/>
    <property type="project" value="UniProtKB-KW"/>
</dbReference>
<dbReference type="InterPro" id="IPR030960">
    <property type="entry name" value="DHQS/DOIS_N"/>
</dbReference>
<dbReference type="EC" id="4.2.3.4" evidence="6 17"/>
<feature type="binding site" evidence="17">
    <location>
        <position position="248"/>
    </location>
    <ligand>
        <name>Zn(2+)</name>
        <dbReference type="ChEBI" id="CHEBI:29105"/>
    </ligand>
</feature>
<dbReference type="GO" id="GO:0000166">
    <property type="term" value="F:nucleotide binding"/>
    <property type="evidence" value="ECO:0007669"/>
    <property type="project" value="UniProtKB-KW"/>
</dbReference>
<dbReference type="NCBIfam" id="TIGR01357">
    <property type="entry name" value="aroB"/>
    <property type="match status" value="1"/>
</dbReference>
<dbReference type="RefSeq" id="WP_121451150.1">
    <property type="nucleotide sequence ID" value="NZ_RBWE01000001.1"/>
</dbReference>
<dbReference type="GO" id="GO:0003856">
    <property type="term" value="F:3-dehydroquinate synthase activity"/>
    <property type="evidence" value="ECO:0007669"/>
    <property type="project" value="UniProtKB-UniRule"/>
</dbReference>
<keyword evidence="11 17" id="KW-0547">Nucleotide-binding</keyword>
<gene>
    <name evidence="17" type="primary">aroB</name>
    <name evidence="20" type="ORF">D7024_07075</name>
</gene>
<keyword evidence="21" id="KW-1185">Reference proteome</keyword>
<evidence type="ECO:0000256" key="1">
    <source>
        <dbReference type="ARBA" id="ARBA00001393"/>
    </source>
</evidence>
<dbReference type="PANTHER" id="PTHR43622:SF7">
    <property type="entry name" value="3-DEHYDROQUINATE SYNTHASE, CHLOROPLASTIC"/>
    <property type="match status" value="1"/>
</dbReference>
<sequence length="367" mass="39773">MQEVYINLGARSYSIYVDTGLLPRLGEYLKVLKLTPRVLLITNPVVGSLYGAVAETALRNAGFEVIRAEIPDGEEYKSLATAEKLYDLAYTRELDRRSPVVALGGGVVGDLAGFVAATYLRGVPFIQVPTTLLAQVDSSVGGKVAVNHPRGKNIIGAFYQPRLVLADLDVLKTLDPREVRAGLAEVIKYGVIADQAFFAWLEENLERLLALEARALAHAVAVSCRIKARVVQEDETEQGRRAILNFGHTLGHALEALTGYTTYRHGEAVAIGMAAAVRLAVALGMFPEGDAARVINLIRRAGLPVEVPAGISPGELLASMRRDKKVLAGRLTFVLPVEIGRVEIVRDAPEEAVGRVLRLCCNQKLKF</sequence>
<evidence type="ECO:0000256" key="9">
    <source>
        <dbReference type="ARBA" id="ARBA00022605"/>
    </source>
</evidence>
<keyword evidence="13 17" id="KW-0520">NAD</keyword>
<evidence type="ECO:0000313" key="20">
    <source>
        <dbReference type="EMBL" id="RKO66726.1"/>
    </source>
</evidence>
<accession>A0A494WTK6</accession>
<feature type="binding site" evidence="17">
    <location>
        <position position="152"/>
    </location>
    <ligand>
        <name>NAD(+)</name>
        <dbReference type="ChEBI" id="CHEBI:57540"/>
    </ligand>
</feature>
<comment type="similarity">
    <text evidence="5 17">Belongs to the sugar phosphate cyclases superfamily. Dehydroquinate synthase family.</text>
</comment>